<organism evidence="2 3">
    <name type="scientific">Ophiocordyceps camponoti-rufipedis</name>
    <dbReference type="NCBI Taxonomy" id="2004952"/>
    <lineage>
        <taxon>Eukaryota</taxon>
        <taxon>Fungi</taxon>
        <taxon>Dikarya</taxon>
        <taxon>Ascomycota</taxon>
        <taxon>Pezizomycotina</taxon>
        <taxon>Sordariomycetes</taxon>
        <taxon>Hypocreomycetidae</taxon>
        <taxon>Hypocreales</taxon>
        <taxon>Ophiocordycipitaceae</taxon>
        <taxon>Ophiocordyceps</taxon>
    </lineage>
</organism>
<proteinExistence type="predicted"/>
<comment type="caution">
    <text evidence="2">The sequence shown here is derived from an EMBL/GenBank/DDBJ whole genome shotgun (WGS) entry which is preliminary data.</text>
</comment>
<protein>
    <submittedName>
        <fullName evidence="2">Uncharacterized protein</fullName>
    </submittedName>
</protein>
<dbReference type="AlphaFoldDB" id="A0A2C5YRH3"/>
<gene>
    <name evidence="2" type="ORF">CDD80_5342</name>
</gene>
<feature type="region of interest" description="Disordered" evidence="1">
    <location>
        <begin position="1"/>
        <end position="34"/>
    </location>
</feature>
<feature type="region of interest" description="Disordered" evidence="1">
    <location>
        <begin position="119"/>
        <end position="149"/>
    </location>
</feature>
<accession>A0A2C5YRH3</accession>
<feature type="compositionally biased region" description="Low complexity" evidence="1">
    <location>
        <begin position="119"/>
        <end position="133"/>
    </location>
</feature>
<evidence type="ECO:0000313" key="2">
    <source>
        <dbReference type="EMBL" id="PHH71367.1"/>
    </source>
</evidence>
<keyword evidence="3" id="KW-1185">Reference proteome</keyword>
<evidence type="ECO:0000256" key="1">
    <source>
        <dbReference type="SAM" id="MobiDB-lite"/>
    </source>
</evidence>
<name>A0A2C5YRH3_9HYPO</name>
<dbReference type="Proteomes" id="UP000226431">
    <property type="component" value="Unassembled WGS sequence"/>
</dbReference>
<evidence type="ECO:0000313" key="3">
    <source>
        <dbReference type="Proteomes" id="UP000226431"/>
    </source>
</evidence>
<sequence>MRNLQDTSLPGPAPPLRWYRRGRPPPEEDVPLSRAAASGDGRFFSSRRLGAMPCLFFTSSLHAAATTSTTTTTTRLPAFTTTASTPFTSGLASPRLACGWPRLWTSGVFWFLLYLPSSPTSSPTSSFPLSSTRSARRNRPLSPSTARPYPALSSSLSLSLASPASPASLISGPAI</sequence>
<dbReference type="EMBL" id="NJES01000520">
    <property type="protein sequence ID" value="PHH71367.1"/>
    <property type="molecule type" value="Genomic_DNA"/>
</dbReference>
<reference evidence="2 3" key="1">
    <citation type="submission" date="2017-06" db="EMBL/GenBank/DDBJ databases">
        <title>Ant-infecting Ophiocordyceps genomes reveal a high diversity of potential behavioral manipulation genes and a possible major role for enterotoxins.</title>
        <authorList>
            <person name="De Bekker C."/>
            <person name="Evans H.C."/>
            <person name="Brachmann A."/>
            <person name="Hughes D.P."/>
        </authorList>
    </citation>
    <scope>NUCLEOTIDE SEQUENCE [LARGE SCALE GENOMIC DNA]</scope>
    <source>
        <strain evidence="2 3">Map16</strain>
    </source>
</reference>